<feature type="transmembrane region" description="Helical" evidence="7">
    <location>
        <begin position="37"/>
        <end position="61"/>
    </location>
</feature>
<keyword evidence="3 7" id="KW-0812">Transmembrane</keyword>
<proteinExistence type="inferred from homology"/>
<protein>
    <submittedName>
        <fullName evidence="8">Bacteriorhodopsin</fullName>
    </submittedName>
</protein>
<accession>A0A419WET1</accession>
<feature type="transmembrane region" description="Helical" evidence="7">
    <location>
        <begin position="6"/>
        <end position="25"/>
    </location>
</feature>
<name>A0A419WET1_9EURY</name>
<feature type="transmembrane region" description="Helical" evidence="7">
    <location>
        <begin position="121"/>
        <end position="142"/>
    </location>
</feature>
<dbReference type="Proteomes" id="UP000283805">
    <property type="component" value="Unassembled WGS sequence"/>
</dbReference>
<feature type="transmembrane region" description="Helical" evidence="7">
    <location>
        <begin position="67"/>
        <end position="88"/>
    </location>
</feature>
<feature type="transmembrane region" description="Helical" evidence="7">
    <location>
        <begin position="163"/>
        <end position="182"/>
    </location>
</feature>
<evidence type="ECO:0000313" key="9">
    <source>
        <dbReference type="Proteomes" id="UP000283805"/>
    </source>
</evidence>
<evidence type="ECO:0000256" key="5">
    <source>
        <dbReference type="ARBA" id="ARBA00023136"/>
    </source>
</evidence>
<evidence type="ECO:0000256" key="4">
    <source>
        <dbReference type="ARBA" id="ARBA00022989"/>
    </source>
</evidence>
<feature type="transmembrane region" description="Helical" evidence="7">
    <location>
        <begin position="188"/>
        <end position="210"/>
    </location>
</feature>
<dbReference type="SMART" id="SM01021">
    <property type="entry name" value="Bac_rhodopsin"/>
    <property type="match status" value="1"/>
</dbReference>
<comment type="caution">
    <text evidence="8">The sequence shown here is derived from an EMBL/GenBank/DDBJ whole genome shotgun (WGS) entry which is preliminary data.</text>
</comment>
<keyword evidence="9" id="KW-1185">Reference proteome</keyword>
<gene>
    <name evidence="8" type="ORF">ATJ93_3626</name>
</gene>
<keyword evidence="4 7" id="KW-1133">Transmembrane helix</keyword>
<comment type="similarity">
    <text evidence="2">Belongs to the archaeal/bacterial/fungal opsin family.</text>
</comment>
<dbReference type="RefSeq" id="WP_120245963.1">
    <property type="nucleotide sequence ID" value="NZ_RAPO01000003.1"/>
</dbReference>
<dbReference type="SUPFAM" id="SSF81321">
    <property type="entry name" value="Family A G protein-coupled receptor-like"/>
    <property type="match status" value="1"/>
</dbReference>
<dbReference type="EMBL" id="RAPO01000003">
    <property type="protein sequence ID" value="RKD93991.1"/>
    <property type="molecule type" value="Genomic_DNA"/>
</dbReference>
<evidence type="ECO:0000313" key="8">
    <source>
        <dbReference type="EMBL" id="RKD93991.1"/>
    </source>
</evidence>
<dbReference type="OrthoDB" id="330248at2157"/>
<evidence type="ECO:0000256" key="3">
    <source>
        <dbReference type="ARBA" id="ARBA00022692"/>
    </source>
</evidence>
<feature type="compositionally biased region" description="Basic and acidic residues" evidence="6">
    <location>
        <begin position="224"/>
        <end position="242"/>
    </location>
</feature>
<feature type="region of interest" description="Disordered" evidence="6">
    <location>
        <begin position="224"/>
        <end position="259"/>
    </location>
</feature>
<feature type="transmembrane region" description="Helical" evidence="7">
    <location>
        <begin position="95"/>
        <end position="115"/>
    </location>
</feature>
<dbReference type="AlphaFoldDB" id="A0A419WET1"/>
<reference evidence="8 9" key="1">
    <citation type="submission" date="2018-09" db="EMBL/GenBank/DDBJ databases">
        <title>Genomic Encyclopedia of Archaeal and Bacterial Type Strains, Phase II (KMG-II): from individual species to whole genera.</title>
        <authorList>
            <person name="Goeker M."/>
        </authorList>
    </citation>
    <scope>NUCLEOTIDE SEQUENCE [LARGE SCALE GENOMIC DNA]</scope>
    <source>
        <strain evidence="8 9">DSM 13151</strain>
    </source>
</reference>
<evidence type="ECO:0000256" key="2">
    <source>
        <dbReference type="ARBA" id="ARBA00008130"/>
    </source>
</evidence>
<comment type="subcellular location">
    <subcellularLocation>
        <location evidence="1">Membrane</location>
        <topology evidence="1">Multi-pass membrane protein</topology>
    </subcellularLocation>
</comment>
<dbReference type="GO" id="GO:0016020">
    <property type="term" value="C:membrane"/>
    <property type="evidence" value="ECO:0007669"/>
    <property type="project" value="UniProtKB-SubCell"/>
</dbReference>
<dbReference type="InterPro" id="IPR001425">
    <property type="entry name" value="Arc/bac/fun_rhodopsins"/>
</dbReference>
<organism evidence="8 9">
    <name type="scientific">Halopiger aswanensis</name>
    <dbReference type="NCBI Taxonomy" id="148449"/>
    <lineage>
        <taxon>Archaea</taxon>
        <taxon>Methanobacteriati</taxon>
        <taxon>Methanobacteriota</taxon>
        <taxon>Stenosarchaea group</taxon>
        <taxon>Halobacteria</taxon>
        <taxon>Halobacteriales</taxon>
        <taxon>Natrialbaceae</taxon>
        <taxon>Halopiger</taxon>
    </lineage>
</organism>
<evidence type="ECO:0000256" key="6">
    <source>
        <dbReference type="SAM" id="MobiDB-lite"/>
    </source>
</evidence>
<sequence>MVDIATAIGASTLVFVVATLAFLAWTRRLPAACRRYGYAATAAVGVMAIAYVGMTAIEFVIGGNTDLARFLGYTGMWIPIVYVTSAIAGVDRRAALLLLAIVLGRVWITLVGYLLDGIAGQIASLLPFALLIAGVYLLYGPFTRVAASRSGDRSLLFTKLKHLIVLGWIGLVINGLIAADGLGLVDDFVALLTLVYVEAILLLGFAGLVLRNVDALEAAAEEGRLRSSRTDTNLEERRRAETAETAETVETAESVETGD</sequence>
<keyword evidence="5 7" id="KW-0472">Membrane</keyword>
<evidence type="ECO:0000256" key="1">
    <source>
        <dbReference type="ARBA" id="ARBA00004141"/>
    </source>
</evidence>
<evidence type="ECO:0000256" key="7">
    <source>
        <dbReference type="SAM" id="Phobius"/>
    </source>
</evidence>
<feature type="compositionally biased region" description="Low complexity" evidence="6">
    <location>
        <begin position="243"/>
        <end position="259"/>
    </location>
</feature>
<dbReference type="Gene3D" id="1.20.1070.10">
    <property type="entry name" value="Rhodopsin 7-helix transmembrane proteins"/>
    <property type="match status" value="1"/>
</dbReference>